<feature type="domain" description="Beta-lactamase-related" evidence="1">
    <location>
        <begin position="12"/>
        <end position="355"/>
    </location>
</feature>
<protein>
    <submittedName>
        <fullName evidence="2">Serine hydrolase</fullName>
    </submittedName>
</protein>
<organism evidence="2 3">
    <name type="scientific">Dietzia natronolimnaea</name>
    <dbReference type="NCBI Taxonomy" id="161920"/>
    <lineage>
        <taxon>Bacteria</taxon>
        <taxon>Bacillati</taxon>
        <taxon>Actinomycetota</taxon>
        <taxon>Actinomycetes</taxon>
        <taxon>Mycobacteriales</taxon>
        <taxon>Dietziaceae</taxon>
        <taxon>Dietzia</taxon>
    </lineage>
</organism>
<accession>A0A2A2WMB6</accession>
<dbReference type="AlphaFoldDB" id="A0A2A2WMB6"/>
<keyword evidence="2" id="KW-0378">Hydrolase</keyword>
<dbReference type="RefSeq" id="WP_095718965.1">
    <property type="nucleotide sequence ID" value="NZ_NTGA01000025.1"/>
</dbReference>
<dbReference type="Pfam" id="PF00144">
    <property type="entry name" value="Beta-lactamase"/>
    <property type="match status" value="1"/>
</dbReference>
<dbReference type="InterPro" id="IPR050789">
    <property type="entry name" value="Diverse_Enzym_Activities"/>
</dbReference>
<proteinExistence type="predicted"/>
<dbReference type="SUPFAM" id="SSF56601">
    <property type="entry name" value="beta-lactamase/transpeptidase-like"/>
    <property type="match status" value="1"/>
</dbReference>
<comment type="caution">
    <text evidence="2">The sequence shown here is derived from an EMBL/GenBank/DDBJ whole genome shotgun (WGS) entry which is preliminary data.</text>
</comment>
<reference evidence="3" key="1">
    <citation type="submission" date="2017-09" db="EMBL/GenBank/DDBJ databases">
        <authorList>
            <person name="Zhang Y."/>
            <person name="Huang X."/>
            <person name="Liu J."/>
            <person name="Lu L."/>
            <person name="Peng K."/>
        </authorList>
    </citation>
    <scope>NUCLEOTIDE SEQUENCE [LARGE SCALE GENOMIC DNA]</scope>
    <source>
        <strain evidence="3">S-XJ-1</strain>
    </source>
</reference>
<evidence type="ECO:0000259" key="1">
    <source>
        <dbReference type="Pfam" id="PF00144"/>
    </source>
</evidence>
<gene>
    <name evidence="2" type="ORF">CEY15_14050</name>
</gene>
<dbReference type="PANTHER" id="PTHR43283:SF3">
    <property type="entry name" value="BETA-LACTAMASE FAMILY PROTEIN (AFU_ORTHOLOGUE AFUA_5G07500)"/>
    <property type="match status" value="1"/>
</dbReference>
<dbReference type="OrthoDB" id="4281716at2"/>
<dbReference type="Gene3D" id="3.40.710.10">
    <property type="entry name" value="DD-peptidase/beta-lactamase superfamily"/>
    <property type="match status" value="1"/>
</dbReference>
<name>A0A2A2WMB6_9ACTN</name>
<dbReference type="PANTHER" id="PTHR43283">
    <property type="entry name" value="BETA-LACTAMASE-RELATED"/>
    <property type="match status" value="1"/>
</dbReference>
<dbReference type="InterPro" id="IPR012338">
    <property type="entry name" value="Beta-lactam/transpept-like"/>
</dbReference>
<sequence>MDRLDTVVGELDALVDAGRLTGFVCGVRQDGRTLIAAGGSRSPDGSALDPDTVFPLSSNTKPVGGVLALRMVELGILALDDPVATLLPELSAPRVLTRPGGPIDRTVPAGRQITLRHLLTMTAGVGWAGEGSPLTVAMGERQIAPGPYPPPMEPDEYLRLLGSLPLADQPGVGWYYHTSSDVLGVLLARATGATVADLVADHITGPLGLADVGFTADRERLPTSYGLGPDGGLRALDTVDRFAHPPRFESLACGLTSTVSDYLEFLDVLVGGGVVLGPQYVEAMTTDRLTPRQRADAEGFIAPGCGYGMQVEVRPDGAVGWAGGLGTIGYVDRRTGRGAAVFTTQSYDVPGTAEALDTVWALLR</sequence>
<evidence type="ECO:0000313" key="2">
    <source>
        <dbReference type="EMBL" id="PAY22359.1"/>
    </source>
</evidence>
<keyword evidence="3" id="KW-1185">Reference proteome</keyword>
<evidence type="ECO:0000313" key="3">
    <source>
        <dbReference type="Proteomes" id="UP000218810"/>
    </source>
</evidence>
<dbReference type="Proteomes" id="UP000218810">
    <property type="component" value="Unassembled WGS sequence"/>
</dbReference>
<dbReference type="InterPro" id="IPR001466">
    <property type="entry name" value="Beta-lactam-related"/>
</dbReference>
<dbReference type="GO" id="GO:0016787">
    <property type="term" value="F:hydrolase activity"/>
    <property type="evidence" value="ECO:0007669"/>
    <property type="project" value="UniProtKB-KW"/>
</dbReference>
<dbReference type="EMBL" id="NTGA01000025">
    <property type="protein sequence ID" value="PAY22359.1"/>
    <property type="molecule type" value="Genomic_DNA"/>
</dbReference>